<protein>
    <submittedName>
        <fullName evidence="5">Membrane protein YfkQ</fullName>
    </submittedName>
</protein>
<dbReference type="PANTHER" id="PTHR22550:SF5">
    <property type="entry name" value="LEUCINE ZIPPER PROTEIN 4"/>
    <property type="match status" value="1"/>
</dbReference>
<keyword evidence="4" id="KW-1133">Transmembrane helix</keyword>
<keyword evidence="6" id="KW-1185">Reference proteome</keyword>
<evidence type="ECO:0000313" key="5">
    <source>
        <dbReference type="EMBL" id="GIO50450.1"/>
    </source>
</evidence>
<accession>A0A919YJH1</accession>
<dbReference type="GO" id="GO:0009847">
    <property type="term" value="P:spore germination"/>
    <property type="evidence" value="ECO:0007669"/>
    <property type="project" value="InterPro"/>
</dbReference>
<feature type="transmembrane region" description="Helical" evidence="4">
    <location>
        <begin position="358"/>
        <end position="378"/>
    </location>
</feature>
<comment type="similarity">
    <text evidence="1">Belongs to the GerABKA family.</text>
</comment>
<proteinExistence type="inferred from homology"/>
<gene>
    <name evidence="5" type="primary">yfkQ_2</name>
    <name evidence="5" type="ORF">J34TS1_52150</name>
</gene>
<dbReference type="Pfam" id="PF03323">
    <property type="entry name" value="GerA"/>
    <property type="match status" value="1"/>
</dbReference>
<comment type="caution">
    <text evidence="5">The sequence shown here is derived from an EMBL/GenBank/DDBJ whole genome shotgun (WGS) entry which is preliminary data.</text>
</comment>
<keyword evidence="4" id="KW-0812">Transmembrane</keyword>
<dbReference type="InterPro" id="IPR050768">
    <property type="entry name" value="UPF0353/GerABKA_families"/>
</dbReference>
<feature type="transmembrane region" description="Helical" evidence="4">
    <location>
        <begin position="247"/>
        <end position="268"/>
    </location>
</feature>
<dbReference type="GO" id="GO:0016020">
    <property type="term" value="C:membrane"/>
    <property type="evidence" value="ECO:0007669"/>
    <property type="project" value="InterPro"/>
</dbReference>
<feature type="region of interest" description="Disordered" evidence="3">
    <location>
        <begin position="479"/>
        <end position="499"/>
    </location>
</feature>
<dbReference type="RefSeq" id="WP_212980653.1">
    <property type="nucleotide sequence ID" value="NZ_AP025343.1"/>
</dbReference>
<evidence type="ECO:0000313" key="6">
    <source>
        <dbReference type="Proteomes" id="UP000682811"/>
    </source>
</evidence>
<dbReference type="Proteomes" id="UP000682811">
    <property type="component" value="Unassembled WGS sequence"/>
</dbReference>
<feature type="transmembrane region" description="Helical" evidence="4">
    <location>
        <begin position="414"/>
        <end position="438"/>
    </location>
</feature>
<dbReference type="EMBL" id="BORT01000032">
    <property type="protein sequence ID" value="GIO50450.1"/>
    <property type="molecule type" value="Genomic_DNA"/>
</dbReference>
<sequence>MQNNKETALSTRLSENMERLQEKYEDCFDVVFHDFNYVRTPSVVVYTVGMTDTEAMNQHVLEPALRETADEGGGLDSLCARLSISSFYQVKTIEQAIAEIGDGNPVLLMDGEDKAVSLCLSKWEKRSITEPEAESVVRGPREGFIETLLVNASMVRRKLRSPSLKMKSMQIGRYSQTEVVIAYIQGVVNPALISEITERLGRIDVDGILESGNIEELIEDNPYSPFPQMQTTERPDVVAANLLQGKAAILIEGTPIALIAPTTIFSFLHSPEDYYQRYFIGSAIRWLRYFFAFLALIGPSFYVAIVTFHQEMIPTTLLLNMAKSREQIPFPALVEALLMEIMFEALREAGVRLPKQIGSAVSIVGALVIGQAAISAGLVSSPMVMVVAITGIASFLIPHFDFGIAIRLLRFPMMLLAGFLGFFGLMIGITLILTHLFALRSFGVPYVTVTSFTHVNQLKDVLVRAPFWKMNIRPRTGYWNRQRQSSGQRPGPDRRGRNS</sequence>
<evidence type="ECO:0000256" key="4">
    <source>
        <dbReference type="SAM" id="Phobius"/>
    </source>
</evidence>
<keyword evidence="2 4" id="KW-0472">Membrane</keyword>
<dbReference type="PIRSF" id="PIRSF005690">
    <property type="entry name" value="GerBA"/>
    <property type="match status" value="1"/>
</dbReference>
<organism evidence="5 6">
    <name type="scientific">Paenibacillus azoreducens</name>
    <dbReference type="NCBI Taxonomy" id="116718"/>
    <lineage>
        <taxon>Bacteria</taxon>
        <taxon>Bacillati</taxon>
        <taxon>Bacillota</taxon>
        <taxon>Bacilli</taxon>
        <taxon>Bacillales</taxon>
        <taxon>Paenibacillaceae</taxon>
        <taxon>Paenibacillus</taxon>
    </lineage>
</organism>
<evidence type="ECO:0000256" key="3">
    <source>
        <dbReference type="SAM" id="MobiDB-lite"/>
    </source>
</evidence>
<reference evidence="5 6" key="1">
    <citation type="submission" date="2021-03" db="EMBL/GenBank/DDBJ databases">
        <title>Antimicrobial resistance genes in bacteria isolated from Japanese honey, and their potential for conferring macrolide and lincosamide resistance in the American foulbrood pathogen Paenibacillus larvae.</title>
        <authorList>
            <person name="Okamoto M."/>
            <person name="Kumagai M."/>
            <person name="Kanamori H."/>
            <person name="Takamatsu D."/>
        </authorList>
    </citation>
    <scope>NUCLEOTIDE SEQUENCE [LARGE SCALE GENOMIC DNA]</scope>
    <source>
        <strain evidence="5 6">J34TS1</strain>
    </source>
</reference>
<feature type="transmembrane region" description="Helical" evidence="4">
    <location>
        <begin position="384"/>
        <end position="402"/>
    </location>
</feature>
<feature type="compositionally biased region" description="Polar residues" evidence="3">
    <location>
        <begin position="479"/>
        <end position="488"/>
    </location>
</feature>
<evidence type="ECO:0000256" key="1">
    <source>
        <dbReference type="ARBA" id="ARBA00005278"/>
    </source>
</evidence>
<dbReference type="InterPro" id="IPR004995">
    <property type="entry name" value="Spore_Ger"/>
</dbReference>
<feature type="transmembrane region" description="Helical" evidence="4">
    <location>
        <begin position="289"/>
        <end position="308"/>
    </location>
</feature>
<dbReference type="PANTHER" id="PTHR22550">
    <property type="entry name" value="SPORE GERMINATION PROTEIN"/>
    <property type="match status" value="1"/>
</dbReference>
<evidence type="ECO:0000256" key="2">
    <source>
        <dbReference type="ARBA" id="ARBA00023136"/>
    </source>
</evidence>
<name>A0A919YJH1_9BACL</name>
<dbReference type="AlphaFoldDB" id="A0A919YJH1"/>